<dbReference type="STRING" id="1714264.BTO30_03985"/>
<proteinExistence type="predicted"/>
<dbReference type="GO" id="GO:0006006">
    <property type="term" value="P:glucose metabolic process"/>
    <property type="evidence" value="ECO:0007669"/>
    <property type="project" value="TreeGrafter"/>
</dbReference>
<dbReference type="OrthoDB" id="9795355at2"/>
<reference evidence="1 2" key="1">
    <citation type="submission" date="2016-12" db="EMBL/GenBank/DDBJ databases">
        <title>Domibacillus antri genome sequencing.</title>
        <authorList>
            <person name="Verma A."/>
            <person name="Krishnamurthi S."/>
        </authorList>
    </citation>
    <scope>NUCLEOTIDE SEQUENCE [LARGE SCALE GENOMIC DNA]</scope>
    <source>
        <strain evidence="1 2">XD80</strain>
    </source>
</reference>
<name>A0A1Q8Q729_9BACI</name>
<comment type="caution">
    <text evidence="1">The sequence shown here is derived from an EMBL/GenBank/DDBJ whole genome shotgun (WGS) entry which is preliminary data.</text>
</comment>
<dbReference type="SUPFAM" id="SSF74650">
    <property type="entry name" value="Galactose mutarotase-like"/>
    <property type="match status" value="1"/>
</dbReference>
<dbReference type="CDD" id="cd01081">
    <property type="entry name" value="Aldose_epim"/>
    <property type="match status" value="1"/>
</dbReference>
<dbReference type="GO" id="GO:0033499">
    <property type="term" value="P:galactose catabolic process via UDP-galactose, Leloir pathway"/>
    <property type="evidence" value="ECO:0007669"/>
    <property type="project" value="TreeGrafter"/>
</dbReference>
<evidence type="ECO:0000313" key="1">
    <source>
        <dbReference type="EMBL" id="OLN23139.1"/>
    </source>
</evidence>
<accession>A0A1Q8Q729</accession>
<dbReference type="InterPro" id="IPR014718">
    <property type="entry name" value="GH-type_carb-bd"/>
</dbReference>
<dbReference type="GO" id="GO:0004034">
    <property type="term" value="F:aldose 1-epimerase activity"/>
    <property type="evidence" value="ECO:0007669"/>
    <property type="project" value="TreeGrafter"/>
</dbReference>
<dbReference type="GO" id="GO:0030246">
    <property type="term" value="F:carbohydrate binding"/>
    <property type="evidence" value="ECO:0007669"/>
    <property type="project" value="InterPro"/>
</dbReference>
<dbReference type="AlphaFoldDB" id="A0A1Q8Q729"/>
<dbReference type="InterPro" id="IPR008183">
    <property type="entry name" value="Aldose_1/G6P_1-epimerase"/>
</dbReference>
<dbReference type="InterPro" id="IPR011013">
    <property type="entry name" value="Gal_mutarotase_sf_dom"/>
</dbReference>
<organism evidence="1 2">
    <name type="scientific">Domibacillus antri</name>
    <dbReference type="NCBI Taxonomy" id="1714264"/>
    <lineage>
        <taxon>Bacteria</taxon>
        <taxon>Bacillati</taxon>
        <taxon>Bacillota</taxon>
        <taxon>Bacilli</taxon>
        <taxon>Bacillales</taxon>
        <taxon>Bacillaceae</taxon>
        <taxon>Domibacillus</taxon>
    </lineage>
</organism>
<gene>
    <name evidence="1" type="ORF">BTO30_03985</name>
</gene>
<dbReference type="GO" id="GO:0005737">
    <property type="term" value="C:cytoplasm"/>
    <property type="evidence" value="ECO:0007669"/>
    <property type="project" value="TreeGrafter"/>
</dbReference>
<dbReference type="PANTHER" id="PTHR10091:SF0">
    <property type="entry name" value="GALACTOSE MUTAROTASE"/>
    <property type="match status" value="1"/>
</dbReference>
<dbReference type="PANTHER" id="PTHR10091">
    <property type="entry name" value="ALDOSE-1-EPIMERASE"/>
    <property type="match status" value="1"/>
</dbReference>
<protein>
    <recommendedName>
        <fullName evidence="3">Aldose epimerase</fullName>
    </recommendedName>
</protein>
<dbReference type="Gene3D" id="2.70.98.10">
    <property type="match status" value="1"/>
</dbReference>
<keyword evidence="2" id="KW-1185">Reference proteome</keyword>
<evidence type="ECO:0008006" key="3">
    <source>
        <dbReference type="Google" id="ProtNLM"/>
    </source>
</evidence>
<dbReference type="RefSeq" id="WP_075397429.1">
    <property type="nucleotide sequence ID" value="NZ_MSDU01000008.1"/>
</dbReference>
<dbReference type="EMBL" id="MSDU01000008">
    <property type="protein sequence ID" value="OLN23139.1"/>
    <property type="molecule type" value="Genomic_DNA"/>
</dbReference>
<dbReference type="Proteomes" id="UP000185568">
    <property type="component" value="Unassembled WGS sequence"/>
</dbReference>
<evidence type="ECO:0000313" key="2">
    <source>
        <dbReference type="Proteomes" id="UP000185568"/>
    </source>
</evidence>
<sequence length="314" mass="36004">MGIRTIEFLEQEAYEMENDFFKAVVLPGEGSNLISVFDKTKQVELLRVPKTKEEHASRKMLYGTPVLFPPNRIEDAVFRFRDRTYELEMNRAKENVHIHGWVHDKKWTVSGVDQEQNILTTIFQSSAHPDILKQFPHSFVLEMTIQLLDSGITQTLKVINESEETMPVGVGYHTTFQFPIEESTLHMDVDTYWELNERHLPTGKLLLVPYKTELKKGMKLTGLALDDVYPVTDDRKAVIEHPDRGIKVTYEAVKGFKHWVLFTAGGNEDMLAVEPYSWVTNAPNLDLPEEVTGLCGLKPGQEKVFITTLSVEYF</sequence>
<dbReference type="Pfam" id="PF01263">
    <property type="entry name" value="Aldose_epim"/>
    <property type="match status" value="1"/>
</dbReference>